<organism evidence="2 3">
    <name type="scientific">Candidatus Harrisonbacteria bacterium RIFCSPLOWO2_01_FULL_44_18</name>
    <dbReference type="NCBI Taxonomy" id="1798407"/>
    <lineage>
        <taxon>Bacteria</taxon>
        <taxon>Candidatus Harrisoniibacteriota</taxon>
    </lineage>
</organism>
<sequence>MSIPFYKFEIPVLEAIDVKNGEATIEFVYDWIQKNKKDFFKEDPELLGRYKEGKGQIIWQNKIRFAREYMKRKGQLEFPSRGIWKMTAVGKDRLENWRKTGADPDQGLEIFHGITEIEETQDPEKVDLKVPPIYEHGDLLGFKGIVYEPINEQGVILLFAAMAEDLSFMIESIRSSFPDALLKRRNSKNRWQPVRAEFEFKASTFIQHGHNQNDCDLIICWENDLNNKKIKIPILSLKGEVEKIRRRAS</sequence>
<protein>
    <recommendedName>
        <fullName evidence="1">Restriction system protein Mrr-like N-terminal domain-containing protein</fullName>
    </recommendedName>
</protein>
<dbReference type="STRING" id="1798407.A3A16_03440"/>
<gene>
    <name evidence="2" type="ORF">A3A16_03440</name>
</gene>
<dbReference type="Proteomes" id="UP000177942">
    <property type="component" value="Unassembled WGS sequence"/>
</dbReference>
<dbReference type="InterPro" id="IPR025745">
    <property type="entry name" value="Mrr-like_N_dom"/>
</dbReference>
<reference evidence="2 3" key="1">
    <citation type="journal article" date="2016" name="Nat. Commun.">
        <title>Thousands of microbial genomes shed light on interconnected biogeochemical processes in an aquifer system.</title>
        <authorList>
            <person name="Anantharaman K."/>
            <person name="Brown C.T."/>
            <person name="Hug L.A."/>
            <person name="Sharon I."/>
            <person name="Castelle C.J."/>
            <person name="Probst A.J."/>
            <person name="Thomas B.C."/>
            <person name="Singh A."/>
            <person name="Wilkins M.J."/>
            <person name="Karaoz U."/>
            <person name="Brodie E.L."/>
            <person name="Williams K.H."/>
            <person name="Hubbard S.S."/>
            <person name="Banfield J.F."/>
        </authorList>
    </citation>
    <scope>NUCLEOTIDE SEQUENCE [LARGE SCALE GENOMIC DNA]</scope>
</reference>
<comment type="caution">
    <text evidence="2">The sequence shown here is derived from an EMBL/GenBank/DDBJ whole genome shotgun (WGS) entry which is preliminary data.</text>
</comment>
<dbReference type="Pfam" id="PF14338">
    <property type="entry name" value="Mrr_N"/>
    <property type="match status" value="1"/>
</dbReference>
<proteinExistence type="predicted"/>
<feature type="domain" description="Restriction system protein Mrr-like N-terminal" evidence="1">
    <location>
        <begin position="6"/>
        <end position="95"/>
    </location>
</feature>
<dbReference type="EMBL" id="MHJJ01000001">
    <property type="protein sequence ID" value="OGY66395.1"/>
    <property type="molecule type" value="Genomic_DNA"/>
</dbReference>
<evidence type="ECO:0000313" key="2">
    <source>
        <dbReference type="EMBL" id="OGY66395.1"/>
    </source>
</evidence>
<name>A0A1G1ZPJ3_9BACT</name>
<dbReference type="AlphaFoldDB" id="A0A1G1ZPJ3"/>
<evidence type="ECO:0000313" key="3">
    <source>
        <dbReference type="Proteomes" id="UP000177942"/>
    </source>
</evidence>
<accession>A0A1G1ZPJ3</accession>
<evidence type="ECO:0000259" key="1">
    <source>
        <dbReference type="Pfam" id="PF14338"/>
    </source>
</evidence>